<sequence length="232" mass="26114">MKTPLSDLLPTFSKPILRLPRVTGPALVMGSAPDFRLPEGHDADWALVTVNASQLLAETFGLPVPDIALIRRGILVGESEQDFYKRDLLKGRQAKHLIIPVWPDVEDKLKAGCRTFNYRYDTLQALTKWQLANIVWRLSGKYHVSRGWHRKISTGAFAIMLARFAGFAPVVVSGFSLSQAGHGYDTRNAFRYHADEDADLLRRVVRRGEPIYAEDRDFAVESGLPLWQGQMP</sequence>
<dbReference type="Proteomes" id="UP000248616">
    <property type="component" value="Unassembled WGS sequence"/>
</dbReference>
<evidence type="ECO:0000313" key="1">
    <source>
        <dbReference type="EMBL" id="PZV38142.1"/>
    </source>
</evidence>
<name>A0A2W7C4U9_9HYPH</name>
<dbReference type="EMBL" id="MZXV01000031">
    <property type="protein sequence ID" value="PZV38142.1"/>
    <property type="molecule type" value="Genomic_DNA"/>
</dbReference>
<organism evidence="1 2">
    <name type="scientific">Mesorhizobium kowhaii</name>
    <dbReference type="NCBI Taxonomy" id="1300272"/>
    <lineage>
        <taxon>Bacteria</taxon>
        <taxon>Pseudomonadati</taxon>
        <taxon>Pseudomonadota</taxon>
        <taxon>Alphaproteobacteria</taxon>
        <taxon>Hyphomicrobiales</taxon>
        <taxon>Phyllobacteriaceae</taxon>
        <taxon>Mesorhizobium</taxon>
    </lineage>
</organism>
<comment type="caution">
    <text evidence="1">The sequence shown here is derived from an EMBL/GenBank/DDBJ whole genome shotgun (WGS) entry which is preliminary data.</text>
</comment>
<dbReference type="RefSeq" id="WP_111544570.1">
    <property type="nucleotide sequence ID" value="NZ_MZXV01000031.1"/>
</dbReference>
<keyword evidence="2" id="KW-1185">Reference proteome</keyword>
<dbReference type="OrthoDB" id="8350938at2"/>
<evidence type="ECO:0008006" key="3">
    <source>
        <dbReference type="Google" id="ProtNLM"/>
    </source>
</evidence>
<reference evidence="2" key="1">
    <citation type="submission" date="2017-03" db="EMBL/GenBank/DDBJ databases">
        <authorList>
            <person name="Safronova V.I."/>
            <person name="Sazanova A.L."/>
            <person name="Chirak E.R."/>
        </authorList>
    </citation>
    <scope>NUCLEOTIDE SEQUENCE [LARGE SCALE GENOMIC DNA]</scope>
    <source>
        <strain evidence="2">Ach-343</strain>
    </source>
</reference>
<protein>
    <recommendedName>
        <fullName evidence="3">Membrane-anchored protein</fullName>
    </recommendedName>
</protein>
<proteinExistence type="predicted"/>
<gene>
    <name evidence="1" type="ORF">B5V02_12765</name>
</gene>
<accession>A0A2W7C4U9</accession>
<evidence type="ECO:0000313" key="2">
    <source>
        <dbReference type="Proteomes" id="UP000248616"/>
    </source>
</evidence>
<dbReference type="AlphaFoldDB" id="A0A2W7C4U9"/>